<proteinExistence type="predicted"/>
<protein>
    <submittedName>
        <fullName evidence="1">Major capsid protein</fullName>
    </submittedName>
</protein>
<dbReference type="Pfam" id="PF25622">
    <property type="entry name" value="Phi29_MCP"/>
    <property type="match status" value="1"/>
</dbReference>
<name>A0A8S5PRS5_9CAUD</name>
<reference evidence="1" key="1">
    <citation type="journal article" date="2021" name="Proc. Natl. Acad. Sci. U.S.A.">
        <title>A Catalog of Tens of Thousands of Viruses from Human Metagenomes Reveals Hidden Associations with Chronic Diseases.</title>
        <authorList>
            <person name="Tisza M.J."/>
            <person name="Buck C.B."/>
        </authorList>
    </citation>
    <scope>NUCLEOTIDE SEQUENCE</scope>
    <source>
        <strain evidence="1">Ctt6T3</strain>
    </source>
</reference>
<dbReference type="EMBL" id="BK015496">
    <property type="protein sequence ID" value="DAE09847.1"/>
    <property type="molecule type" value="Genomic_DNA"/>
</dbReference>
<sequence>MKVEQIATLCNSISGEVLGKTDLVQADLSNVVDFGNEIIGTNNLDNYVKSLIDHIGKMAFVDRPYSGSAPSVLMDGWEFGSILEKVTMAKLPEAQENSSWKLVNGQSYDTGVFTAPEVSAKFYNSLATYEIPMSFAEKQVKSGFSSAQQMNAFFSMIQTAIETSMTVKTDGLVMDTINSMIAETLVDYNSEGDYTGVGNNRAINLLNLYNSRFTTTLEAEKCLTDGAFIRWASFMIGLYSGRMTKLSTLFNIGGQERFTAKDKLHLVMLDEFAKAADVYLQSDTFHEQYTALPNAETVPFWQGSGTSYDFASTSAINVKHGTHEVVADGILAVMFDREALGVSNLDKRVTSQYNARGEFYNNWYKFDAGYFNDMNENFVVFYVA</sequence>
<evidence type="ECO:0000313" key="1">
    <source>
        <dbReference type="EMBL" id="DAE09847.1"/>
    </source>
</evidence>
<accession>A0A8S5PRS5</accession>
<organism evidence="1">
    <name type="scientific">Podoviridae sp. ctt6T3</name>
    <dbReference type="NCBI Taxonomy" id="2825282"/>
    <lineage>
        <taxon>Viruses</taxon>
        <taxon>Duplodnaviria</taxon>
        <taxon>Heunggongvirae</taxon>
        <taxon>Uroviricota</taxon>
        <taxon>Caudoviricetes</taxon>
    </lineage>
</organism>